<dbReference type="PANTHER" id="PTHR30461:SF26">
    <property type="entry name" value="RESOLVASE HOMOLOG YNEB"/>
    <property type="match status" value="1"/>
</dbReference>
<sequence>MSFVGYARVSSIGQSLDLQLEKLSSCEKLFQEKASATSDNRPELKECLNYVREGDTLVVTRLDRLARSTLHLCQISEILTTKKVNLKVIDQSIDTNDATGRLLFNMLGAIGQFETEIRKERQMEGIAKAKNKGVYSGRKNKLDEVKIVELKQKRENGVLIKDLMKEFNISKASVYRYLI</sequence>
<gene>
    <name evidence="7" type="ORF">UXM345_LOCUS2587</name>
    <name evidence="6" type="ORF">XDN619_LOCUS34428</name>
</gene>
<evidence type="ECO:0000256" key="3">
    <source>
        <dbReference type="ARBA" id="ARBA00023125"/>
    </source>
</evidence>
<comment type="caution">
    <text evidence="7">The sequence shown here is derived from an EMBL/GenBank/DDBJ whole genome shotgun (WGS) entry which is preliminary data.</text>
</comment>
<feature type="domain" description="Resolvase/invertase-type recombinase catalytic" evidence="5">
    <location>
        <begin position="2"/>
        <end position="133"/>
    </location>
</feature>
<dbReference type="CDD" id="cd00569">
    <property type="entry name" value="HTH_Hin_like"/>
    <property type="match status" value="1"/>
</dbReference>
<evidence type="ECO:0000313" key="6">
    <source>
        <dbReference type="EMBL" id="CAF2232984.1"/>
    </source>
</evidence>
<dbReference type="Proteomes" id="UP000663887">
    <property type="component" value="Unassembled WGS sequence"/>
</dbReference>
<evidence type="ECO:0000259" key="5">
    <source>
        <dbReference type="PROSITE" id="PS51736"/>
    </source>
</evidence>
<dbReference type="Proteomes" id="UP000663842">
    <property type="component" value="Unassembled WGS sequence"/>
</dbReference>
<dbReference type="EMBL" id="CAJOBF010000159">
    <property type="protein sequence ID" value="CAF3761469.1"/>
    <property type="molecule type" value="Genomic_DNA"/>
</dbReference>
<reference evidence="7" key="1">
    <citation type="submission" date="2021-02" db="EMBL/GenBank/DDBJ databases">
        <authorList>
            <person name="Nowell W R."/>
        </authorList>
    </citation>
    <scope>NUCLEOTIDE SEQUENCE</scope>
</reference>
<dbReference type="SUPFAM" id="SSF53041">
    <property type="entry name" value="Resolvase-like"/>
    <property type="match status" value="1"/>
</dbReference>
<proteinExistence type="inferred from homology"/>
<dbReference type="AlphaFoldDB" id="A0A818YYR8"/>
<dbReference type="FunFam" id="3.40.50.1390:FF:000001">
    <property type="entry name" value="DNA recombinase"/>
    <property type="match status" value="1"/>
</dbReference>
<dbReference type="PANTHER" id="PTHR30461">
    <property type="entry name" value="DNA-INVERTASE FROM LAMBDOID PROPHAGE"/>
    <property type="match status" value="1"/>
</dbReference>
<protein>
    <recommendedName>
        <fullName evidence="5">Resolvase/invertase-type recombinase catalytic domain-containing protein</fullName>
    </recommendedName>
</protein>
<evidence type="ECO:0000313" key="7">
    <source>
        <dbReference type="EMBL" id="CAF3761469.1"/>
    </source>
</evidence>
<organism evidence="7 8">
    <name type="scientific">Rotaria magnacalcarata</name>
    <dbReference type="NCBI Taxonomy" id="392030"/>
    <lineage>
        <taxon>Eukaryota</taxon>
        <taxon>Metazoa</taxon>
        <taxon>Spiralia</taxon>
        <taxon>Gnathifera</taxon>
        <taxon>Rotifera</taxon>
        <taxon>Eurotatoria</taxon>
        <taxon>Bdelloidea</taxon>
        <taxon>Philodinida</taxon>
        <taxon>Philodinidae</taxon>
        <taxon>Rotaria</taxon>
    </lineage>
</organism>
<keyword evidence="2" id="KW-0229">DNA integration</keyword>
<dbReference type="SMART" id="SM00857">
    <property type="entry name" value="Resolvase"/>
    <property type="match status" value="1"/>
</dbReference>
<dbReference type="InterPro" id="IPR006120">
    <property type="entry name" value="Resolvase_HTH_dom"/>
</dbReference>
<dbReference type="EMBL" id="CAJNRG010017537">
    <property type="protein sequence ID" value="CAF2232984.1"/>
    <property type="molecule type" value="Genomic_DNA"/>
</dbReference>
<name>A0A818YYR8_9BILA</name>
<accession>A0A818YYR8</accession>
<dbReference type="InterPro" id="IPR050639">
    <property type="entry name" value="SSR_resolvase"/>
</dbReference>
<evidence type="ECO:0000256" key="1">
    <source>
        <dbReference type="ARBA" id="ARBA00009913"/>
    </source>
</evidence>
<dbReference type="InterPro" id="IPR006119">
    <property type="entry name" value="Resolv_N"/>
</dbReference>
<comment type="similarity">
    <text evidence="1">Belongs to the site-specific recombinase resolvase family.</text>
</comment>
<dbReference type="InterPro" id="IPR006118">
    <property type="entry name" value="Recombinase_CS"/>
</dbReference>
<dbReference type="GO" id="GO:0003677">
    <property type="term" value="F:DNA binding"/>
    <property type="evidence" value="ECO:0007669"/>
    <property type="project" value="UniProtKB-KW"/>
</dbReference>
<evidence type="ECO:0000256" key="2">
    <source>
        <dbReference type="ARBA" id="ARBA00022908"/>
    </source>
</evidence>
<keyword evidence="4" id="KW-0233">DNA recombination</keyword>
<dbReference type="Pfam" id="PF00239">
    <property type="entry name" value="Resolvase"/>
    <property type="match status" value="1"/>
</dbReference>
<dbReference type="PROSITE" id="PS51736">
    <property type="entry name" value="RECOMBINASES_3"/>
    <property type="match status" value="1"/>
</dbReference>
<dbReference type="Pfam" id="PF02796">
    <property type="entry name" value="HTH_7"/>
    <property type="match status" value="1"/>
</dbReference>
<evidence type="ECO:0000313" key="8">
    <source>
        <dbReference type="Proteomes" id="UP000663842"/>
    </source>
</evidence>
<dbReference type="GO" id="GO:0015074">
    <property type="term" value="P:DNA integration"/>
    <property type="evidence" value="ECO:0007669"/>
    <property type="project" value="UniProtKB-KW"/>
</dbReference>
<dbReference type="Gene3D" id="3.40.50.1390">
    <property type="entry name" value="Resolvase, N-terminal catalytic domain"/>
    <property type="match status" value="1"/>
</dbReference>
<dbReference type="CDD" id="cd03768">
    <property type="entry name" value="SR_ResInv"/>
    <property type="match status" value="1"/>
</dbReference>
<dbReference type="PROSITE" id="PS00397">
    <property type="entry name" value="RECOMBINASES_1"/>
    <property type="match status" value="1"/>
</dbReference>
<dbReference type="InterPro" id="IPR036162">
    <property type="entry name" value="Resolvase-like_N_sf"/>
</dbReference>
<evidence type="ECO:0000256" key="4">
    <source>
        <dbReference type="ARBA" id="ARBA00023172"/>
    </source>
</evidence>
<dbReference type="GO" id="GO:0000150">
    <property type="term" value="F:DNA strand exchange activity"/>
    <property type="evidence" value="ECO:0007669"/>
    <property type="project" value="InterPro"/>
</dbReference>
<dbReference type="PROSITE" id="PS00398">
    <property type="entry name" value="RECOMBINASES_2"/>
    <property type="match status" value="1"/>
</dbReference>
<keyword evidence="3" id="KW-0238">DNA-binding</keyword>